<evidence type="ECO:0000256" key="2">
    <source>
        <dbReference type="ARBA" id="ARBA00022801"/>
    </source>
</evidence>
<keyword evidence="4" id="KW-0732">Signal</keyword>
<evidence type="ECO:0000259" key="5">
    <source>
        <dbReference type="SMART" id="SM00475"/>
    </source>
</evidence>
<evidence type="ECO:0000256" key="1">
    <source>
        <dbReference type="ARBA" id="ARBA00022722"/>
    </source>
</evidence>
<dbReference type="Pfam" id="PF01367">
    <property type="entry name" value="5_3_exonuc"/>
    <property type="match status" value="1"/>
</dbReference>
<comment type="caution">
    <text evidence="6">The sequence shown here is derived from an EMBL/GenBank/DDBJ whole genome shotgun (WGS) entry which is preliminary data.</text>
</comment>
<dbReference type="Proteomes" id="UP000076359">
    <property type="component" value="Unassembled WGS sequence"/>
</dbReference>
<dbReference type="SUPFAM" id="SSF47807">
    <property type="entry name" value="5' to 3' exonuclease, C-terminal subdomain"/>
    <property type="match status" value="1"/>
</dbReference>
<dbReference type="FunFam" id="3.40.50.1010:FF:000059">
    <property type="entry name" value="Putative 5'-3' exonuclease, N-terminal resolvase-like domain"/>
    <property type="match status" value="1"/>
</dbReference>
<dbReference type="GeneID" id="24529017"/>
<sequence>MNKSIYIILLCVKYFLLYSKAYKKKNNNDVINNIQRAKNDLFFIKPSVKVNICSSKFIHRRKSVNKRYVQKNEYIQQIDNDIEEKKKKKTTSKRNNKSSNQINDDYETFLIVDGSSILFKNFFGMPFLKNDNDVNLSTIYGFIQSLNKIYNLFLPTYIAIIFDSKTSNNDKKKIYANYKIFRRKNPDELYEQLQIVSNFCDTIGIKTISSTNIESDDYIARIVDNINNTLKEKKQKDFSFVNNHQEKEPPPMYTYMKNNVYDNVGSIETNKIFDKEPNHINENINGNINENINGNINENINGNINGNINENINGNINENINGNINENINENINGNINENINGNINENINDHINDHTNNHTNDHTNDHMNDYEYYNINDDDHYNINDDDHYHINNDAYNNFYDNIYAEEKVSCHENVATNNIDKKKKFRVIVVSSDKDLLQLLEYNNETYNMDISICQPNKKYRLVNAHLFYEEHEILPSQYSDYLILTGDKTDGISGVPYIGDKTSKCLLKEYHNIENILKNLHKLPSKLHHIFLNNIEKINTFRKLIKLKCETNQSLVFDDYKQKRIKNFEQFRNFADKYSLHKLLKKSVIVNYHD</sequence>
<feature type="chain" id="PRO_5007584504" evidence="4">
    <location>
        <begin position="22"/>
        <end position="597"/>
    </location>
</feature>
<keyword evidence="1" id="KW-0540">Nuclease</keyword>
<dbReference type="InterPro" id="IPR036279">
    <property type="entry name" value="5-3_exonuclease_C_sf"/>
</dbReference>
<keyword evidence="2" id="KW-0378">Hydrolase</keyword>
<dbReference type="VEuPathDB" id="PlasmoDB:PRCDC_0203000"/>
<name>A0A151LUW4_PLARE</name>
<dbReference type="InterPro" id="IPR020045">
    <property type="entry name" value="DNA_polI_H3TH"/>
</dbReference>
<dbReference type="SMART" id="SM00279">
    <property type="entry name" value="HhH2"/>
    <property type="match status" value="1"/>
</dbReference>
<dbReference type="CDD" id="cd09898">
    <property type="entry name" value="H3TH_53EXO"/>
    <property type="match status" value="1"/>
</dbReference>
<feature type="domain" description="5'-3' exonuclease" evidence="5">
    <location>
        <begin position="105"/>
        <end position="569"/>
    </location>
</feature>
<dbReference type="InterPro" id="IPR029060">
    <property type="entry name" value="PIN-like_dom_sf"/>
</dbReference>
<dbReference type="EMBL" id="LVLA01000003">
    <property type="protein sequence ID" value="KYO02959.1"/>
    <property type="molecule type" value="Genomic_DNA"/>
</dbReference>
<dbReference type="KEGG" id="prei:PRSY57_0203000"/>
<organism evidence="6 7">
    <name type="scientific">Plasmodium reichenowi</name>
    <dbReference type="NCBI Taxonomy" id="5854"/>
    <lineage>
        <taxon>Eukaryota</taxon>
        <taxon>Sar</taxon>
        <taxon>Alveolata</taxon>
        <taxon>Apicomplexa</taxon>
        <taxon>Aconoidasida</taxon>
        <taxon>Haemosporida</taxon>
        <taxon>Plasmodiidae</taxon>
        <taxon>Plasmodium</taxon>
        <taxon>Plasmodium (Laverania)</taxon>
    </lineage>
</organism>
<dbReference type="InterPro" id="IPR002421">
    <property type="entry name" value="5-3_exonuclease"/>
</dbReference>
<dbReference type="SMART" id="SM00475">
    <property type="entry name" value="53EXOc"/>
    <property type="match status" value="1"/>
</dbReference>
<evidence type="ECO:0000313" key="6">
    <source>
        <dbReference type="EMBL" id="KYO02959.1"/>
    </source>
</evidence>
<dbReference type="SUPFAM" id="SSF88723">
    <property type="entry name" value="PIN domain-like"/>
    <property type="match status" value="1"/>
</dbReference>
<feature type="signal peptide" evidence="4">
    <location>
        <begin position="1"/>
        <end position="21"/>
    </location>
</feature>
<protein>
    <submittedName>
        <fullName evidence="6">5'-3' exonuclease, N-terminal resolvase-like domain, putative</fullName>
    </submittedName>
</protein>
<dbReference type="RefSeq" id="XP_012760920.2">
    <property type="nucleotide sequence ID" value="XM_012905466.2"/>
</dbReference>
<dbReference type="Gene3D" id="3.40.50.1010">
    <property type="entry name" value="5'-nuclease"/>
    <property type="match status" value="1"/>
</dbReference>
<dbReference type="CDD" id="cd09859">
    <property type="entry name" value="PIN_53EXO"/>
    <property type="match status" value="1"/>
</dbReference>
<evidence type="ECO:0000313" key="7">
    <source>
        <dbReference type="Proteomes" id="UP000076359"/>
    </source>
</evidence>
<dbReference type="Gene3D" id="1.10.150.20">
    <property type="entry name" value="5' to 3' exonuclease, C-terminal subdomain"/>
    <property type="match status" value="1"/>
</dbReference>
<proteinExistence type="predicted"/>
<gene>
    <name evidence="6" type="ORF">PRSY57_0203000</name>
</gene>
<dbReference type="GO" id="GO:0033567">
    <property type="term" value="P:DNA replication, Okazaki fragment processing"/>
    <property type="evidence" value="ECO:0007669"/>
    <property type="project" value="InterPro"/>
</dbReference>
<keyword evidence="6" id="KW-0269">Exonuclease</keyword>
<evidence type="ECO:0000256" key="3">
    <source>
        <dbReference type="ARBA" id="ARBA00023125"/>
    </source>
</evidence>
<dbReference type="InterPro" id="IPR038969">
    <property type="entry name" value="FEN"/>
</dbReference>
<dbReference type="PANTHER" id="PTHR42646">
    <property type="entry name" value="FLAP ENDONUCLEASE XNI"/>
    <property type="match status" value="1"/>
</dbReference>
<dbReference type="Pfam" id="PF02739">
    <property type="entry name" value="5_3_exonuc_N"/>
    <property type="match status" value="1"/>
</dbReference>
<evidence type="ECO:0000256" key="4">
    <source>
        <dbReference type="SAM" id="SignalP"/>
    </source>
</evidence>
<dbReference type="AlphaFoldDB" id="A0A151LUW4"/>
<dbReference type="GO" id="GO:0017108">
    <property type="term" value="F:5'-flap endonuclease activity"/>
    <property type="evidence" value="ECO:0007669"/>
    <property type="project" value="InterPro"/>
</dbReference>
<dbReference type="InterPro" id="IPR020046">
    <property type="entry name" value="5-3_exonucl_a-hlix_arch_N"/>
</dbReference>
<keyword evidence="3" id="KW-0238">DNA-binding</keyword>
<reference evidence="6 7" key="1">
    <citation type="journal article" date="2016" name="Nat. Commun.">
        <title>Genomes of cryptic chimpanzee Plasmodium species reveal key evolutionary events leading to human malaria.</title>
        <authorList>
            <person name="Sundararaman S.A."/>
            <person name="Plenderleith L.J."/>
            <person name="Liu W."/>
            <person name="Loy D.E."/>
            <person name="Learn G.H."/>
            <person name="Li Y."/>
            <person name="Shaw K.S."/>
            <person name="Ayouba A."/>
            <person name="Peeters M."/>
            <person name="Speede S."/>
            <person name="Shaw G.M."/>
            <person name="Bushman F.D."/>
            <person name="Brisson D."/>
            <person name="Rayner J.C."/>
            <person name="Sharp P.M."/>
            <person name="Hahn B.H."/>
        </authorList>
    </citation>
    <scope>NUCLEOTIDE SEQUENCE [LARGE SCALE GENOMIC DNA]</scope>
    <source>
        <strain evidence="6 7">SY57</strain>
    </source>
</reference>
<dbReference type="PANTHER" id="PTHR42646:SF2">
    <property type="entry name" value="5'-3' EXONUCLEASE FAMILY PROTEIN"/>
    <property type="match status" value="1"/>
</dbReference>
<accession>A0A151LUW4</accession>
<dbReference type="InterPro" id="IPR008918">
    <property type="entry name" value="HhH2"/>
</dbReference>
<dbReference type="GO" id="GO:0008409">
    <property type="term" value="F:5'-3' exonuclease activity"/>
    <property type="evidence" value="ECO:0007669"/>
    <property type="project" value="InterPro"/>
</dbReference>
<dbReference type="VEuPathDB" id="PlasmoDB:PRG01_0203200"/>
<dbReference type="GO" id="GO:0003677">
    <property type="term" value="F:DNA binding"/>
    <property type="evidence" value="ECO:0007669"/>
    <property type="project" value="UniProtKB-KW"/>
</dbReference>